<dbReference type="InterPro" id="IPR036388">
    <property type="entry name" value="WH-like_DNA-bd_sf"/>
</dbReference>
<dbReference type="InterPro" id="IPR006630">
    <property type="entry name" value="La_HTH"/>
</dbReference>
<sequence>MYYLPAAPPDVIRDSSPHFIAHPPHPGFPIPAPEALALSIGKQLEYYFSDENLQKDPYLLSLMDDQGWVSISKIADFNRVKKMTSNIPFLLDAFRSSNNIELQGDKIRKRVDWSKWLGRNVISSKPQAQNGLQEFPPSDESLRQYSPSKKDTAEVGESFPECDSEKVLSSGEARELVGDSGDANRAFTCTSTSEVHPPSFADHEHQSMEEQSTFMLDEELNWSRQLSSKMIFHLVEVGKCLPWKPFTILLGFAESADHTMDTNLTVVSCICI</sequence>
<dbReference type="GO" id="GO:0003723">
    <property type="term" value="F:RNA binding"/>
    <property type="evidence" value="ECO:0007669"/>
    <property type="project" value="UniProtKB-UniRule"/>
</dbReference>
<dbReference type="PANTHER" id="PTHR22792">
    <property type="entry name" value="LUPUS LA PROTEIN-RELATED"/>
    <property type="match status" value="1"/>
</dbReference>
<dbReference type="CDD" id="cd07323">
    <property type="entry name" value="LAM"/>
    <property type="match status" value="1"/>
</dbReference>
<dbReference type="InterPro" id="IPR045180">
    <property type="entry name" value="La_dom_prot"/>
</dbReference>
<keyword evidence="6" id="KW-1185">Reference proteome</keyword>
<dbReference type="AlphaFoldDB" id="A0A9Q0QS69"/>
<evidence type="ECO:0000313" key="5">
    <source>
        <dbReference type="EMBL" id="KAJ4970075.1"/>
    </source>
</evidence>
<feature type="region of interest" description="Disordered" evidence="3">
    <location>
        <begin position="127"/>
        <end position="157"/>
    </location>
</feature>
<dbReference type="PROSITE" id="PS50961">
    <property type="entry name" value="HTH_LA"/>
    <property type="match status" value="1"/>
</dbReference>
<evidence type="ECO:0000256" key="3">
    <source>
        <dbReference type="SAM" id="MobiDB-lite"/>
    </source>
</evidence>
<dbReference type="PANTHER" id="PTHR22792:SF101">
    <property type="entry name" value="LA-RELATED PROTEIN 1A"/>
    <property type="match status" value="1"/>
</dbReference>
<dbReference type="Proteomes" id="UP001141806">
    <property type="component" value="Unassembled WGS sequence"/>
</dbReference>
<dbReference type="Pfam" id="PF05383">
    <property type="entry name" value="La"/>
    <property type="match status" value="1"/>
</dbReference>
<evidence type="ECO:0000256" key="1">
    <source>
        <dbReference type="ARBA" id="ARBA00022884"/>
    </source>
</evidence>
<evidence type="ECO:0000256" key="2">
    <source>
        <dbReference type="PROSITE-ProRule" id="PRU00332"/>
    </source>
</evidence>
<dbReference type="InterPro" id="IPR036390">
    <property type="entry name" value="WH_DNA-bd_sf"/>
</dbReference>
<comment type="caution">
    <text evidence="5">The sequence shown here is derived from an EMBL/GenBank/DDBJ whole genome shotgun (WGS) entry which is preliminary data.</text>
</comment>
<dbReference type="Gene3D" id="1.10.10.10">
    <property type="entry name" value="Winged helix-like DNA-binding domain superfamily/Winged helix DNA-binding domain"/>
    <property type="match status" value="1"/>
</dbReference>
<evidence type="ECO:0000259" key="4">
    <source>
        <dbReference type="PROSITE" id="PS50961"/>
    </source>
</evidence>
<dbReference type="OrthoDB" id="340227at2759"/>
<accession>A0A9Q0QS69</accession>
<feature type="domain" description="HTH La-type RNA-binding" evidence="4">
    <location>
        <begin position="30"/>
        <end position="119"/>
    </location>
</feature>
<dbReference type="SMART" id="SM00715">
    <property type="entry name" value="LA"/>
    <property type="match status" value="1"/>
</dbReference>
<protein>
    <recommendedName>
        <fullName evidence="4">HTH La-type RNA-binding domain-containing protein</fullName>
    </recommendedName>
</protein>
<reference evidence="5" key="1">
    <citation type="journal article" date="2023" name="Plant J.">
        <title>The genome of the king protea, Protea cynaroides.</title>
        <authorList>
            <person name="Chang J."/>
            <person name="Duong T.A."/>
            <person name="Schoeman C."/>
            <person name="Ma X."/>
            <person name="Roodt D."/>
            <person name="Barker N."/>
            <person name="Li Z."/>
            <person name="Van de Peer Y."/>
            <person name="Mizrachi E."/>
        </authorList>
    </citation>
    <scope>NUCLEOTIDE SEQUENCE</scope>
    <source>
        <tissue evidence="5">Young leaves</tissue>
    </source>
</reference>
<organism evidence="5 6">
    <name type="scientific">Protea cynaroides</name>
    <dbReference type="NCBI Taxonomy" id="273540"/>
    <lineage>
        <taxon>Eukaryota</taxon>
        <taxon>Viridiplantae</taxon>
        <taxon>Streptophyta</taxon>
        <taxon>Embryophyta</taxon>
        <taxon>Tracheophyta</taxon>
        <taxon>Spermatophyta</taxon>
        <taxon>Magnoliopsida</taxon>
        <taxon>Proteales</taxon>
        <taxon>Proteaceae</taxon>
        <taxon>Protea</taxon>
    </lineage>
</organism>
<proteinExistence type="predicted"/>
<dbReference type="SUPFAM" id="SSF46785">
    <property type="entry name" value="Winged helix' DNA-binding domain"/>
    <property type="match status" value="1"/>
</dbReference>
<dbReference type="EMBL" id="JAMYWD010000005">
    <property type="protein sequence ID" value="KAJ4970075.1"/>
    <property type="molecule type" value="Genomic_DNA"/>
</dbReference>
<gene>
    <name evidence="5" type="ORF">NE237_003174</name>
</gene>
<keyword evidence="1 2" id="KW-0694">RNA-binding</keyword>
<name>A0A9Q0QS69_9MAGN</name>
<evidence type="ECO:0000313" key="6">
    <source>
        <dbReference type="Proteomes" id="UP001141806"/>
    </source>
</evidence>